<dbReference type="Pfam" id="PF00892">
    <property type="entry name" value="EamA"/>
    <property type="match status" value="1"/>
</dbReference>
<evidence type="ECO:0000313" key="9">
    <source>
        <dbReference type="Proteomes" id="UP000295097"/>
    </source>
</evidence>
<organism evidence="8 9">
    <name type="scientific">Martelella mediterranea</name>
    <dbReference type="NCBI Taxonomy" id="293089"/>
    <lineage>
        <taxon>Bacteria</taxon>
        <taxon>Pseudomonadati</taxon>
        <taxon>Pseudomonadota</taxon>
        <taxon>Alphaproteobacteria</taxon>
        <taxon>Hyphomicrobiales</taxon>
        <taxon>Aurantimonadaceae</taxon>
        <taxon>Martelella</taxon>
    </lineage>
</organism>
<dbReference type="InterPro" id="IPR037185">
    <property type="entry name" value="EmrE-like"/>
</dbReference>
<evidence type="ECO:0000256" key="4">
    <source>
        <dbReference type="ARBA" id="ARBA00022989"/>
    </source>
</evidence>
<sequence length="313" mass="32655">MVPIIVNIRQARLAGILAISGAVFLLSLSDALVKLFSDAVSLGQVLVLRSAVAAVILAIVFRLTGGRGGRFFSANPWVWTRSFSLALMWGSYYAALPFISFSLAAACYYTSPIWMTVLSAILCKAYIGRRGVLAIALGFAGVLVLLRPGPEALSPVMALPLMAGFFYALAAVITYGRCRDVSPLSMAINLNVVLAAAGSAYVAALVLSGAGDDAVFLLAVWPPLEWPEWQLLTGLGVLLAVITAAVALAYQLAPAPVIGLFDNGYLVFALVWGLLLFGDRPGMPDLAGIALIGGGAFLASLAPVGAGKGPKRE</sequence>
<feature type="transmembrane region" description="Helical" evidence="6">
    <location>
        <begin position="257"/>
        <end position="275"/>
    </location>
</feature>
<protein>
    <submittedName>
        <fullName evidence="8">EamA domain-containing membrane protein RarD</fullName>
    </submittedName>
</protein>
<keyword evidence="3 6" id="KW-0812">Transmembrane</keyword>
<evidence type="ECO:0000259" key="7">
    <source>
        <dbReference type="Pfam" id="PF00892"/>
    </source>
</evidence>
<feature type="transmembrane region" description="Helical" evidence="6">
    <location>
        <begin position="188"/>
        <end position="209"/>
    </location>
</feature>
<keyword evidence="9" id="KW-1185">Reference proteome</keyword>
<evidence type="ECO:0000256" key="2">
    <source>
        <dbReference type="ARBA" id="ARBA00009853"/>
    </source>
</evidence>
<feature type="transmembrane region" description="Helical" evidence="6">
    <location>
        <begin position="229"/>
        <end position="250"/>
    </location>
</feature>
<dbReference type="AlphaFoldDB" id="A0A4R3NNW5"/>
<accession>A0A4R3NNW5</accession>
<dbReference type="Proteomes" id="UP000295097">
    <property type="component" value="Unassembled WGS sequence"/>
</dbReference>
<evidence type="ECO:0000256" key="6">
    <source>
        <dbReference type="SAM" id="Phobius"/>
    </source>
</evidence>
<comment type="caution">
    <text evidence="8">The sequence shown here is derived from an EMBL/GenBank/DDBJ whole genome shotgun (WGS) entry which is preliminary data.</text>
</comment>
<feature type="transmembrane region" description="Helical" evidence="6">
    <location>
        <begin position="130"/>
        <end position="146"/>
    </location>
</feature>
<feature type="transmembrane region" description="Helical" evidence="6">
    <location>
        <begin position="47"/>
        <end position="65"/>
    </location>
</feature>
<comment type="subcellular location">
    <subcellularLocation>
        <location evidence="1">Membrane</location>
        <topology evidence="1">Multi-pass membrane protein</topology>
    </subcellularLocation>
</comment>
<dbReference type="OrthoDB" id="9815809at2"/>
<evidence type="ECO:0000256" key="1">
    <source>
        <dbReference type="ARBA" id="ARBA00004141"/>
    </source>
</evidence>
<dbReference type="PANTHER" id="PTHR22911">
    <property type="entry name" value="ACYL-MALONYL CONDENSING ENZYME-RELATED"/>
    <property type="match status" value="1"/>
</dbReference>
<evidence type="ECO:0000256" key="5">
    <source>
        <dbReference type="ARBA" id="ARBA00023136"/>
    </source>
</evidence>
<evidence type="ECO:0000256" key="3">
    <source>
        <dbReference type="ARBA" id="ARBA00022692"/>
    </source>
</evidence>
<evidence type="ECO:0000313" key="8">
    <source>
        <dbReference type="EMBL" id="TCT36167.1"/>
    </source>
</evidence>
<dbReference type="GO" id="GO:0016020">
    <property type="term" value="C:membrane"/>
    <property type="evidence" value="ECO:0007669"/>
    <property type="project" value="UniProtKB-SubCell"/>
</dbReference>
<keyword evidence="4 6" id="KW-1133">Transmembrane helix</keyword>
<feature type="transmembrane region" description="Helical" evidence="6">
    <location>
        <begin position="77"/>
        <end position="95"/>
    </location>
</feature>
<dbReference type="SUPFAM" id="SSF103481">
    <property type="entry name" value="Multidrug resistance efflux transporter EmrE"/>
    <property type="match status" value="2"/>
</dbReference>
<gene>
    <name evidence="8" type="ORF">EDC90_102323</name>
</gene>
<keyword evidence="5 6" id="KW-0472">Membrane</keyword>
<comment type="similarity">
    <text evidence="2">Belongs to the drug/metabolite transporter (DMT) superfamily. 10 TMS drug/metabolite exporter (DME) (TC 2.A.7.3) family.</text>
</comment>
<dbReference type="InterPro" id="IPR000620">
    <property type="entry name" value="EamA_dom"/>
</dbReference>
<feature type="transmembrane region" description="Helical" evidence="6">
    <location>
        <begin position="287"/>
        <end position="306"/>
    </location>
</feature>
<feature type="transmembrane region" description="Helical" evidence="6">
    <location>
        <begin position="152"/>
        <end position="176"/>
    </location>
</feature>
<dbReference type="PANTHER" id="PTHR22911:SF6">
    <property type="entry name" value="SOLUTE CARRIER FAMILY 35 MEMBER G1"/>
    <property type="match status" value="1"/>
</dbReference>
<dbReference type="EMBL" id="SMAR01000023">
    <property type="protein sequence ID" value="TCT36167.1"/>
    <property type="molecule type" value="Genomic_DNA"/>
</dbReference>
<reference evidence="8 9" key="1">
    <citation type="submission" date="2019-03" db="EMBL/GenBank/DDBJ databases">
        <title>Freshwater and sediment microbial communities from various areas in North America, analyzing microbe dynamics in response to fracking.</title>
        <authorList>
            <person name="Lamendella R."/>
        </authorList>
    </citation>
    <scope>NUCLEOTIDE SEQUENCE [LARGE SCALE GENOMIC DNA]</scope>
    <source>
        <strain evidence="8 9">175.2</strain>
    </source>
</reference>
<feature type="transmembrane region" description="Helical" evidence="6">
    <location>
        <begin position="101"/>
        <end position="123"/>
    </location>
</feature>
<proteinExistence type="inferred from homology"/>
<name>A0A4R3NNW5_9HYPH</name>
<feature type="domain" description="EamA" evidence="7">
    <location>
        <begin position="14"/>
        <end position="146"/>
    </location>
</feature>